<comment type="caution">
    <text evidence="1">The sequence shown here is derived from an EMBL/GenBank/DDBJ whole genome shotgun (WGS) entry which is preliminary data.</text>
</comment>
<proteinExistence type="predicted"/>
<accession>A0A232LZ19</accession>
<name>A0A232LZ19_9EURO</name>
<evidence type="ECO:0000313" key="1">
    <source>
        <dbReference type="EMBL" id="OXV09409.1"/>
    </source>
</evidence>
<dbReference type="AlphaFoldDB" id="A0A232LZ19"/>
<sequence>MVRIFFIFDHHSIDFLSITDNTIRCGFSAVVLLVSSTSYDGTDANRGEAAVDRVRGVDGNLMNICLGKLFGVRTWTCGQASRYEQNLTLHVSCLVPVPATLQGPPWSTVPDLKIISDIPLEIQFYNEAGEELTNGSVAICFGMISFQDRSPGLPRLSVKASRVNPCPGDPLLETYIDALPPMMNAFLDFVGVVNQRGRSIDMSRSACVVSFFRETGGT</sequence>
<dbReference type="EMBL" id="NPHW01003553">
    <property type="protein sequence ID" value="OXV09409.1"/>
    <property type="molecule type" value="Genomic_DNA"/>
</dbReference>
<keyword evidence="2" id="KW-1185">Reference proteome</keyword>
<reference evidence="1 2" key="1">
    <citation type="journal article" date="2015" name="Environ. Microbiol.">
        <title>Metagenome sequence of Elaphomyces granulatus from sporocarp tissue reveals Ascomycota ectomycorrhizal fingerprints of genome expansion and a Proteobacteria-rich microbiome.</title>
        <authorList>
            <person name="Quandt C.A."/>
            <person name="Kohler A."/>
            <person name="Hesse C.N."/>
            <person name="Sharpton T.J."/>
            <person name="Martin F."/>
            <person name="Spatafora J.W."/>
        </authorList>
    </citation>
    <scope>NUCLEOTIDE SEQUENCE [LARGE SCALE GENOMIC DNA]</scope>
    <source>
        <strain evidence="1 2">OSC145934</strain>
    </source>
</reference>
<organism evidence="1 2">
    <name type="scientific">Elaphomyces granulatus</name>
    <dbReference type="NCBI Taxonomy" id="519963"/>
    <lineage>
        <taxon>Eukaryota</taxon>
        <taxon>Fungi</taxon>
        <taxon>Dikarya</taxon>
        <taxon>Ascomycota</taxon>
        <taxon>Pezizomycotina</taxon>
        <taxon>Eurotiomycetes</taxon>
        <taxon>Eurotiomycetidae</taxon>
        <taxon>Eurotiales</taxon>
        <taxon>Elaphomycetaceae</taxon>
        <taxon>Elaphomyces</taxon>
    </lineage>
</organism>
<gene>
    <name evidence="1" type="ORF">Egran_02828</name>
</gene>
<dbReference type="Proteomes" id="UP000243515">
    <property type="component" value="Unassembled WGS sequence"/>
</dbReference>
<evidence type="ECO:0000313" key="2">
    <source>
        <dbReference type="Proteomes" id="UP000243515"/>
    </source>
</evidence>
<protein>
    <submittedName>
        <fullName evidence="1">Uncharacterized protein</fullName>
    </submittedName>
</protein>